<dbReference type="Pfam" id="PF14559">
    <property type="entry name" value="TPR_19"/>
    <property type="match status" value="1"/>
</dbReference>
<evidence type="ECO:0000313" key="5">
    <source>
        <dbReference type="Proteomes" id="UP000308901"/>
    </source>
</evidence>
<sequence length="524" mass="62482">MKEKLLLFFLLTTLVYAENYTLYLTSTNSLQSAKEHYENIKFHIPDSFETIIHQRDDKSYTLLIRDIETLEKAKRIQKLLYLTNNYQNSYIKVFDKKPNYNVIQVKNEKIKNEEPYKQNLEQSNKYITAVTMYNTEQFVKSYELFNKLFLENNYNLNVNYFLAKSAFKIKKYNEAMAAYERVLIINPDFNQARYDYARILYKLKQKKEAKIEFNKLLSSNINPEIKTQITEYLKILNNKMRGSANIIVGLSRSTNINNGLLSPEYRLPGLNDILVKGEDPISDSAHSEMLDLNFYNYFKDDTFRLKNSFLVYNKNYFNETDENITLLSYKPTLSYLDKDYLYALGFGIERIIKSGEDFNSYFISPQITNKDFFINLKYQKVQYISDVNKEKDFHKIQLFGKINLFKNMNYYTNLYKNIRDKNIRTDIDKYTIGNGLNLFYNINKNNKINLKYQLNYSKYKYENNFFESKREDKQHLVELSLSHALNKDNFINISTSYLKNNSNQDAYVYDEKAIKLNYLKAIQW</sequence>
<dbReference type="RefSeq" id="WP_138152765.1">
    <property type="nucleotide sequence ID" value="NZ_VANU01000004.1"/>
</dbReference>
<dbReference type="InterPro" id="IPR050498">
    <property type="entry name" value="Ycf3"/>
</dbReference>
<evidence type="ECO:0000313" key="4">
    <source>
        <dbReference type="EMBL" id="TLP37616.1"/>
    </source>
</evidence>
<evidence type="ECO:0000256" key="2">
    <source>
        <dbReference type="ARBA" id="ARBA00022803"/>
    </source>
</evidence>
<accession>A0A5R8XZU4</accession>
<feature type="repeat" description="TPR" evidence="3">
    <location>
        <begin position="156"/>
        <end position="189"/>
    </location>
</feature>
<dbReference type="AlphaFoldDB" id="A0A5R8XZU4"/>
<dbReference type="OrthoDB" id="5343316at2"/>
<dbReference type="InterPro" id="IPR019734">
    <property type="entry name" value="TPR_rpt"/>
</dbReference>
<dbReference type="PANTHER" id="PTHR44858:SF1">
    <property type="entry name" value="UDP-N-ACETYLGLUCOSAMINE--PEPTIDE N-ACETYLGLUCOSAMINYLTRANSFERASE SPINDLY-RELATED"/>
    <property type="match status" value="1"/>
</dbReference>
<dbReference type="InterPro" id="IPR011990">
    <property type="entry name" value="TPR-like_helical_dom_sf"/>
</dbReference>
<keyword evidence="1" id="KW-0677">Repeat</keyword>
<keyword evidence="5" id="KW-1185">Reference proteome</keyword>
<organism evidence="4 5">
    <name type="scientific">Arcobacter arenosus</name>
    <dbReference type="NCBI Taxonomy" id="2576037"/>
    <lineage>
        <taxon>Bacteria</taxon>
        <taxon>Pseudomonadati</taxon>
        <taxon>Campylobacterota</taxon>
        <taxon>Epsilonproteobacteria</taxon>
        <taxon>Campylobacterales</taxon>
        <taxon>Arcobacteraceae</taxon>
        <taxon>Arcobacter</taxon>
    </lineage>
</organism>
<dbReference type="SUPFAM" id="SSF48452">
    <property type="entry name" value="TPR-like"/>
    <property type="match status" value="1"/>
</dbReference>
<dbReference type="Proteomes" id="UP000308901">
    <property type="component" value="Unassembled WGS sequence"/>
</dbReference>
<gene>
    <name evidence="4" type="ORF">FDK22_09865</name>
</gene>
<proteinExistence type="predicted"/>
<dbReference type="EMBL" id="VANU01000004">
    <property type="protein sequence ID" value="TLP37616.1"/>
    <property type="molecule type" value="Genomic_DNA"/>
</dbReference>
<protein>
    <submittedName>
        <fullName evidence="4">Tetratricopeptide repeat protein</fullName>
    </submittedName>
</protein>
<dbReference type="PROSITE" id="PS50005">
    <property type="entry name" value="TPR"/>
    <property type="match status" value="1"/>
</dbReference>
<dbReference type="Gene3D" id="1.25.40.10">
    <property type="entry name" value="Tetratricopeptide repeat domain"/>
    <property type="match status" value="1"/>
</dbReference>
<keyword evidence="2 3" id="KW-0802">TPR repeat</keyword>
<name>A0A5R8XZU4_9BACT</name>
<dbReference type="GO" id="GO:0009279">
    <property type="term" value="C:cell outer membrane"/>
    <property type="evidence" value="ECO:0007669"/>
    <property type="project" value="TreeGrafter"/>
</dbReference>
<dbReference type="PANTHER" id="PTHR44858">
    <property type="entry name" value="TETRATRICOPEPTIDE REPEAT PROTEIN 6"/>
    <property type="match status" value="1"/>
</dbReference>
<reference evidence="4 5" key="1">
    <citation type="submission" date="2019-05" db="EMBL/GenBank/DDBJ databases">
        <title>Arcobacter sp. nov., isolated from sea sediment.</title>
        <authorList>
            <person name="Kim W."/>
        </authorList>
    </citation>
    <scope>NUCLEOTIDE SEQUENCE [LARGE SCALE GENOMIC DNA]</scope>
    <source>
        <strain evidence="4 5">CAU 1517</strain>
    </source>
</reference>
<dbReference type="GO" id="GO:0046813">
    <property type="term" value="P:receptor-mediated virion attachment to host cell"/>
    <property type="evidence" value="ECO:0007669"/>
    <property type="project" value="TreeGrafter"/>
</dbReference>
<evidence type="ECO:0000256" key="3">
    <source>
        <dbReference type="PROSITE-ProRule" id="PRU00339"/>
    </source>
</evidence>
<evidence type="ECO:0000256" key="1">
    <source>
        <dbReference type="ARBA" id="ARBA00022737"/>
    </source>
</evidence>
<comment type="caution">
    <text evidence="4">The sequence shown here is derived from an EMBL/GenBank/DDBJ whole genome shotgun (WGS) entry which is preliminary data.</text>
</comment>